<feature type="compositionally biased region" description="Low complexity" evidence="1">
    <location>
        <begin position="117"/>
        <end position="127"/>
    </location>
</feature>
<dbReference type="PANTHER" id="PTHR37391:SF12">
    <property type="entry name" value="OS02G0828500 PROTEIN"/>
    <property type="match status" value="1"/>
</dbReference>
<dbReference type="Proteomes" id="UP001341281">
    <property type="component" value="Chromosome 01"/>
</dbReference>
<dbReference type="EMBL" id="CP144745">
    <property type="protein sequence ID" value="WVZ48875.1"/>
    <property type="molecule type" value="Genomic_DNA"/>
</dbReference>
<reference evidence="2 3" key="1">
    <citation type="submission" date="2024-02" db="EMBL/GenBank/DDBJ databases">
        <title>High-quality chromosome-scale genome assembly of Pensacola bahiagrass (Paspalum notatum Flugge var. saurae).</title>
        <authorList>
            <person name="Vega J.M."/>
            <person name="Podio M."/>
            <person name="Orjuela J."/>
            <person name="Siena L.A."/>
            <person name="Pessino S.C."/>
            <person name="Combes M.C."/>
            <person name="Mariac C."/>
            <person name="Albertini E."/>
            <person name="Pupilli F."/>
            <person name="Ortiz J.P.A."/>
            <person name="Leblanc O."/>
        </authorList>
    </citation>
    <scope>NUCLEOTIDE SEQUENCE [LARGE SCALE GENOMIC DNA]</scope>
    <source>
        <strain evidence="2">R1</strain>
        <tissue evidence="2">Leaf</tissue>
    </source>
</reference>
<evidence type="ECO:0000256" key="1">
    <source>
        <dbReference type="SAM" id="MobiDB-lite"/>
    </source>
</evidence>
<dbReference type="PANTHER" id="PTHR37391">
    <property type="entry name" value="E3 UBIQUITIN-PROTEIN LIGASE"/>
    <property type="match status" value="1"/>
</dbReference>
<accession>A0AAQ3PGL9</accession>
<organism evidence="2 3">
    <name type="scientific">Paspalum notatum var. saurae</name>
    <dbReference type="NCBI Taxonomy" id="547442"/>
    <lineage>
        <taxon>Eukaryota</taxon>
        <taxon>Viridiplantae</taxon>
        <taxon>Streptophyta</taxon>
        <taxon>Embryophyta</taxon>
        <taxon>Tracheophyta</taxon>
        <taxon>Spermatophyta</taxon>
        <taxon>Magnoliopsida</taxon>
        <taxon>Liliopsida</taxon>
        <taxon>Poales</taxon>
        <taxon>Poaceae</taxon>
        <taxon>PACMAD clade</taxon>
        <taxon>Panicoideae</taxon>
        <taxon>Andropogonodae</taxon>
        <taxon>Paspaleae</taxon>
        <taxon>Paspalinae</taxon>
        <taxon>Paspalum</taxon>
    </lineage>
</organism>
<name>A0AAQ3PGL9_PASNO</name>
<gene>
    <name evidence="2" type="ORF">U9M48_000271</name>
</gene>
<proteinExistence type="predicted"/>
<evidence type="ECO:0000313" key="2">
    <source>
        <dbReference type="EMBL" id="WVZ48875.1"/>
    </source>
</evidence>
<feature type="compositionally biased region" description="Gly residues" evidence="1">
    <location>
        <begin position="19"/>
        <end position="34"/>
    </location>
</feature>
<dbReference type="AlphaFoldDB" id="A0AAQ3PGL9"/>
<sequence length="426" mass="46806">MKINLLKRGDCRKDTGPNSVGGGAAPGVRAGGGAPIPPRRLGELAMVDPELPSLVSVVQCKRPAPGSATTSTAPSGLFPLRLRQLLRGPGHLPPRRHGPRRRARHRRSPRREPRPPLLRCPAPQALPLHRRRDQGPPRRASQESIILEASRRTTSAAINSNDDEPWRRKLRSLVPAEGVVVKVKHIRTEEPAGGAVAADAGRVPAHDRDQYMDKLFANDDGRLQFHGNNVQGAMSCLWMNSMSRLAALYCLIARDVELDKLTGGSDNISRSTAGEEEEDASSLELVIPPVFDHCTVVLDPEEQRAVRDLYWQRRRGRRRDTGGGAACSGRASIARNPFVGEPHLVLAQALLNAGMYEEADRGLRLILEWGSSWDKRVVSWEGWVAWGRMMRDKAKEEEWPTTAFGVIGLGLGLVQGVKQAPKPNNN</sequence>
<feature type="region of interest" description="Disordered" evidence="1">
    <location>
        <begin position="86"/>
        <end position="145"/>
    </location>
</feature>
<evidence type="ECO:0000313" key="3">
    <source>
        <dbReference type="Proteomes" id="UP001341281"/>
    </source>
</evidence>
<feature type="region of interest" description="Disordered" evidence="1">
    <location>
        <begin position="1"/>
        <end position="34"/>
    </location>
</feature>
<protein>
    <submittedName>
        <fullName evidence="2">Uncharacterized protein</fullName>
    </submittedName>
</protein>
<feature type="compositionally biased region" description="Basic residues" evidence="1">
    <location>
        <begin position="93"/>
        <end position="109"/>
    </location>
</feature>
<keyword evidence="3" id="KW-1185">Reference proteome</keyword>